<reference evidence="1" key="1">
    <citation type="journal article" date="2014" name="Int. J. Syst. Evol. Microbiol.">
        <title>Complete genome sequence of Corynebacterium casei LMG S-19264T (=DSM 44701T), isolated from a smear-ripened cheese.</title>
        <authorList>
            <consortium name="US DOE Joint Genome Institute (JGI-PGF)"/>
            <person name="Walter F."/>
            <person name="Albersmeier A."/>
            <person name="Kalinowski J."/>
            <person name="Ruckert C."/>
        </authorList>
    </citation>
    <scope>NUCLEOTIDE SEQUENCE</scope>
    <source>
        <strain evidence="1">KCTC 42097</strain>
    </source>
</reference>
<evidence type="ECO:0000313" key="1">
    <source>
        <dbReference type="EMBL" id="GHC72828.1"/>
    </source>
</evidence>
<dbReference type="Proteomes" id="UP000641137">
    <property type="component" value="Unassembled WGS sequence"/>
</dbReference>
<dbReference type="EMBL" id="BMZO01000006">
    <property type="protein sequence ID" value="GHC72828.1"/>
    <property type="molecule type" value="Genomic_DNA"/>
</dbReference>
<organism evidence="1 2">
    <name type="scientific">Limoniibacter endophyticus</name>
    <dbReference type="NCBI Taxonomy" id="1565040"/>
    <lineage>
        <taxon>Bacteria</taxon>
        <taxon>Pseudomonadati</taxon>
        <taxon>Pseudomonadota</taxon>
        <taxon>Alphaproteobacteria</taxon>
        <taxon>Hyphomicrobiales</taxon>
        <taxon>Bartonellaceae</taxon>
        <taxon>Limoniibacter</taxon>
    </lineage>
</organism>
<dbReference type="RefSeq" id="WP_189489938.1">
    <property type="nucleotide sequence ID" value="NZ_BMZO01000006.1"/>
</dbReference>
<dbReference type="Pfam" id="PF09998">
    <property type="entry name" value="DUF2239"/>
    <property type="match status" value="1"/>
</dbReference>
<comment type="caution">
    <text evidence="1">The sequence shown here is derived from an EMBL/GenBank/DDBJ whole genome shotgun (WGS) entry which is preliminary data.</text>
</comment>
<dbReference type="AlphaFoldDB" id="A0A8J3DN18"/>
<proteinExistence type="predicted"/>
<reference evidence="1" key="2">
    <citation type="submission" date="2020-09" db="EMBL/GenBank/DDBJ databases">
        <authorList>
            <person name="Sun Q."/>
            <person name="Kim S."/>
        </authorList>
    </citation>
    <scope>NUCLEOTIDE SEQUENCE</scope>
    <source>
        <strain evidence="1">KCTC 42097</strain>
    </source>
</reference>
<evidence type="ECO:0000313" key="2">
    <source>
        <dbReference type="Proteomes" id="UP000641137"/>
    </source>
</evidence>
<gene>
    <name evidence="1" type="ORF">GCM10010136_20810</name>
</gene>
<sequence length="189" mass="21217">MEPTRIFSAFSGQKLLKRGTAQTVAAAMKRALENQRDVNFAIFDDKTGRRLDVPVAETEEDLASIIREAAMPSRPRAPGRPRLGVVAREVTLLPQQWAWLNEQEGGASVTLRRLVDNARSKADEDKRNAQAASSRFMADMLADQENYIEACAALSNANRAQFIELTRNWPMDLRDHVRLLAEPAFQPVR</sequence>
<evidence type="ECO:0008006" key="3">
    <source>
        <dbReference type="Google" id="ProtNLM"/>
    </source>
</evidence>
<protein>
    <recommendedName>
        <fullName evidence="3">DUF2239 family protein</fullName>
    </recommendedName>
</protein>
<dbReference type="InterPro" id="IPR018715">
    <property type="entry name" value="DUF2239"/>
</dbReference>
<keyword evidence="2" id="KW-1185">Reference proteome</keyword>
<accession>A0A8J3DN18</accession>
<name>A0A8J3DN18_9HYPH</name>